<reference evidence="6 7" key="1">
    <citation type="submission" date="2017-06" db="EMBL/GenBank/DDBJ databases">
        <title>Investigating the central metabolism of Clostridium thermosuccinogenes.</title>
        <authorList>
            <person name="Koendjbiharie J.G."/>
            <person name="van Kranenburg R."/>
        </authorList>
    </citation>
    <scope>NUCLEOTIDE SEQUENCE [LARGE SCALE GENOMIC DNA]</scope>
    <source>
        <strain evidence="6 7">DSM 5806</strain>
    </source>
</reference>
<dbReference type="EMBL" id="NIOJ01000004">
    <property type="protein sequence ID" value="PNU01077.1"/>
    <property type="molecule type" value="Genomic_DNA"/>
</dbReference>
<dbReference type="GO" id="GO:0046872">
    <property type="term" value="F:metal ion binding"/>
    <property type="evidence" value="ECO:0007669"/>
    <property type="project" value="UniProtKB-KW"/>
</dbReference>
<dbReference type="Gene3D" id="3.20.110.10">
    <property type="entry name" value="Glycoside hydrolase 38, N terminal domain"/>
    <property type="match status" value="1"/>
</dbReference>
<dbReference type="KEGG" id="cthd:CDO33_05845"/>
<keyword evidence="3" id="KW-0378">Hydrolase</keyword>
<dbReference type="Proteomes" id="UP000236151">
    <property type="component" value="Unassembled WGS sequence"/>
</dbReference>
<dbReference type="Pfam" id="PF17677">
    <property type="entry name" value="Glyco_hydro38C2"/>
    <property type="match status" value="1"/>
</dbReference>
<dbReference type="PANTHER" id="PTHR46017:SF1">
    <property type="entry name" value="ALPHA-MANNOSIDASE 2C1"/>
    <property type="match status" value="1"/>
</dbReference>
<name>A0A2K2FKU6_9CLOT</name>
<evidence type="ECO:0000313" key="6">
    <source>
        <dbReference type="EMBL" id="PNU01077.1"/>
    </source>
</evidence>
<evidence type="ECO:0000256" key="1">
    <source>
        <dbReference type="ARBA" id="ARBA00009792"/>
    </source>
</evidence>
<dbReference type="InterPro" id="IPR027291">
    <property type="entry name" value="Glyco_hydro_38_N_sf"/>
</dbReference>
<dbReference type="OrthoDB" id="9772207at2"/>
<dbReference type="InterPro" id="IPR037094">
    <property type="entry name" value="Glyco_hydro_38_cen_sf"/>
</dbReference>
<sequence length="951" mass="108394">MKTLYIRTEQLKNQASSNYWETRILAELEYALRLSVVNEHKYDKEIADALEFLEKEMKHSGDISKEAVLEAERMMSPICEEAKSYQVICASHSHIDLNFLWGYDETVSVVLNTFRTMLNLLKEYPEFIYSQDQAAAYRIVEEYDPEMLEEIKQRVKEGRWELTASSWVEPDKNMPSGESLTRHILYTKKYLQSIFGVDAEDLKIDFEPDTFGHNANIPEILSNGGVKYYYYCRGHNDGGNPVFKWMSPSGKYIIAYKEPHWYDSRIEPSMVLSVPEFCKKIGLKTMLKVYGVGDHGGGPTRRDVERIRDMAEWPVFPSIRTGKYSEYFAMLHEIEDKLSVIKEELNFIFTGCYTSQSKIKIANRVSERLLNEAELFSSAAALNVSSVYNAGDFEKAWRNTLFNQFHDILPGSCVPEVRDFALGRFQEITAMANSKKAGALRKIAENIDTSRYMDENEDISDTISEGAGAGVGVHLFRTGECERGSGKTRVFHVFNPSFHERTEVTEITLWDWNGNVNNIVFKDDRGEKVEHQLVDKGFSEHWGHYFLRVLIRTRVPACGYSTYIMTEDDERRLEDVNQHHRDYPLALENLPPSEQFNFIMENNKIRVEFDTADLSIKSIIDKQSGEEMVDAARSGGIFRLIEEDAYQHGGNAWVIGRYKSMVSLNANVKLEKSLLNPNALRQFIVYAIETGNSQLKVTVYLDKDSTRLNFVVEGMWNEMGRKGDATPQLSFFLPLGYKCSSYRYDIPFGTINRPALNCDVPANNWALAERDAGGSKALMLMSGSTYGFRGDGNALSLTLIRSTFSPDPYPESGMHRFEFALCLADSSRNKELTDISYDYAHPLEYVSVKAHEGCLPETKSFMQLEEGNVAISAVKVPEAENDGKRLIIRAYETDGGSGKAVLNLHRPVKNAWFVDANENMLESDAFIYTDATRVVFQLRPYGVLNICVEFH</sequence>
<protein>
    <submittedName>
        <fullName evidence="6">Alpha-mannosidase</fullName>
    </submittedName>
</protein>
<dbReference type="FunFam" id="1.20.1270.50:FF:000004">
    <property type="entry name" value="alpha-mannosidase 2C1 isoform X1"/>
    <property type="match status" value="1"/>
</dbReference>
<dbReference type="GO" id="GO:0004559">
    <property type="term" value="F:alpha-mannosidase activity"/>
    <property type="evidence" value="ECO:0007669"/>
    <property type="project" value="InterPro"/>
</dbReference>
<gene>
    <name evidence="6" type="ORF">CDQ84_02820</name>
</gene>
<dbReference type="InterPro" id="IPR041147">
    <property type="entry name" value="GH38_C"/>
</dbReference>
<keyword evidence="4" id="KW-0326">Glycosidase</keyword>
<evidence type="ECO:0000256" key="3">
    <source>
        <dbReference type="ARBA" id="ARBA00022801"/>
    </source>
</evidence>
<dbReference type="Gene3D" id="2.70.98.30">
    <property type="entry name" value="Golgi alpha-mannosidase II, domain 4"/>
    <property type="match status" value="1"/>
</dbReference>
<dbReference type="InterPro" id="IPR015341">
    <property type="entry name" value="Glyco_hydro_38_cen"/>
</dbReference>
<evidence type="ECO:0000256" key="2">
    <source>
        <dbReference type="ARBA" id="ARBA00022723"/>
    </source>
</evidence>
<dbReference type="RefSeq" id="WP_103080205.1">
    <property type="nucleotide sequence ID" value="NZ_CP021850.1"/>
</dbReference>
<dbReference type="SUPFAM" id="SSF88713">
    <property type="entry name" value="Glycoside hydrolase/deacetylase"/>
    <property type="match status" value="1"/>
</dbReference>
<dbReference type="AlphaFoldDB" id="A0A2K2FKU6"/>
<accession>A0A2K2FKU6</accession>
<dbReference type="GO" id="GO:0006013">
    <property type="term" value="P:mannose metabolic process"/>
    <property type="evidence" value="ECO:0007669"/>
    <property type="project" value="InterPro"/>
</dbReference>
<evidence type="ECO:0000256" key="4">
    <source>
        <dbReference type="ARBA" id="ARBA00023295"/>
    </source>
</evidence>
<dbReference type="SUPFAM" id="SSF74650">
    <property type="entry name" value="Galactose mutarotase-like"/>
    <property type="match status" value="1"/>
</dbReference>
<dbReference type="InterPro" id="IPR011013">
    <property type="entry name" value="Gal_mutarotase_sf_dom"/>
</dbReference>
<dbReference type="InterPro" id="IPR000602">
    <property type="entry name" value="Glyco_hydro_38_N"/>
</dbReference>
<dbReference type="InterPro" id="IPR011682">
    <property type="entry name" value="Glyco_hydro_38_C"/>
</dbReference>
<dbReference type="Gene3D" id="1.20.1270.50">
    <property type="entry name" value="Glycoside hydrolase family 38, central domain"/>
    <property type="match status" value="1"/>
</dbReference>
<dbReference type="SMART" id="SM00872">
    <property type="entry name" value="Alpha-mann_mid"/>
    <property type="match status" value="1"/>
</dbReference>
<dbReference type="InterPro" id="IPR011330">
    <property type="entry name" value="Glyco_hydro/deAcase_b/a-brl"/>
</dbReference>
<dbReference type="GO" id="GO:0030246">
    <property type="term" value="F:carbohydrate binding"/>
    <property type="evidence" value="ECO:0007669"/>
    <property type="project" value="InterPro"/>
</dbReference>
<organism evidence="6 7">
    <name type="scientific">Clostridium thermosuccinogenes</name>
    <dbReference type="NCBI Taxonomy" id="84032"/>
    <lineage>
        <taxon>Bacteria</taxon>
        <taxon>Bacillati</taxon>
        <taxon>Bacillota</taxon>
        <taxon>Clostridia</taxon>
        <taxon>Eubacteriales</taxon>
        <taxon>Clostridiaceae</taxon>
        <taxon>Clostridium</taxon>
    </lineage>
</organism>
<dbReference type="GO" id="GO:0009313">
    <property type="term" value="P:oligosaccharide catabolic process"/>
    <property type="evidence" value="ECO:0007669"/>
    <property type="project" value="TreeGrafter"/>
</dbReference>
<evidence type="ECO:0000313" key="7">
    <source>
        <dbReference type="Proteomes" id="UP000236151"/>
    </source>
</evidence>
<dbReference type="InterPro" id="IPR028995">
    <property type="entry name" value="Glyco_hydro_57/38_cen_sf"/>
</dbReference>
<dbReference type="CDD" id="cd10789">
    <property type="entry name" value="GH38N_AMII_ER_cytosolic"/>
    <property type="match status" value="1"/>
</dbReference>
<keyword evidence="7" id="KW-1185">Reference proteome</keyword>
<keyword evidence="2" id="KW-0479">Metal-binding</keyword>
<comment type="similarity">
    <text evidence="1">Belongs to the glycosyl hydrolase 38 family.</text>
</comment>
<dbReference type="Pfam" id="PF01074">
    <property type="entry name" value="Glyco_hydro_38N"/>
    <property type="match status" value="1"/>
</dbReference>
<comment type="caution">
    <text evidence="6">The sequence shown here is derived from an EMBL/GenBank/DDBJ whole genome shotgun (WGS) entry which is preliminary data.</text>
</comment>
<dbReference type="Pfam" id="PF07748">
    <property type="entry name" value="Glyco_hydro_38C"/>
    <property type="match status" value="1"/>
</dbReference>
<feature type="domain" description="Glycoside hydrolase family 38 central" evidence="5">
    <location>
        <begin position="350"/>
        <end position="425"/>
    </location>
</feature>
<evidence type="ECO:0000259" key="5">
    <source>
        <dbReference type="SMART" id="SM00872"/>
    </source>
</evidence>
<dbReference type="Pfam" id="PF09261">
    <property type="entry name" value="Alpha-mann_mid"/>
    <property type="match status" value="1"/>
</dbReference>
<proteinExistence type="inferred from homology"/>
<dbReference type="SUPFAM" id="SSF88688">
    <property type="entry name" value="Families 57/38 glycoside transferase middle domain"/>
    <property type="match status" value="1"/>
</dbReference>
<dbReference type="PANTHER" id="PTHR46017">
    <property type="entry name" value="ALPHA-MANNOSIDASE 2C1"/>
    <property type="match status" value="1"/>
</dbReference>